<organism evidence="1 2">
    <name type="scientific">Amycolatopsis rubida</name>
    <dbReference type="NCBI Taxonomy" id="112413"/>
    <lineage>
        <taxon>Bacteria</taxon>
        <taxon>Bacillati</taxon>
        <taxon>Actinomycetota</taxon>
        <taxon>Actinomycetes</taxon>
        <taxon>Pseudonocardiales</taxon>
        <taxon>Pseudonocardiaceae</taxon>
        <taxon>Amycolatopsis</taxon>
    </lineage>
</organism>
<evidence type="ECO:0000313" key="1">
    <source>
        <dbReference type="EMBL" id="SFQ82135.1"/>
    </source>
</evidence>
<reference evidence="1 2" key="1">
    <citation type="submission" date="2016-10" db="EMBL/GenBank/DDBJ databases">
        <authorList>
            <person name="de Groot N.N."/>
        </authorList>
    </citation>
    <scope>NUCLEOTIDE SEQUENCE [LARGE SCALE GENOMIC DNA]</scope>
    <source>
        <strain evidence="1 2">DSM 44637</strain>
    </source>
</reference>
<name>A0A1I6BMI7_9PSEU</name>
<accession>A0A1I6BMI7</accession>
<protein>
    <submittedName>
        <fullName evidence="1">Uncharacterized protein</fullName>
    </submittedName>
</protein>
<sequence length="322" mass="35880">MLLAALEPDWLYVPGPEGVLPAGVELFVPDAEPTDSSGLPFLCLQYDSHHRVEGLSTADREARTVRWEIPLIVLNQEFADLLVRLAPLAAPVAEGLTVEVSAGRAVQRLSEQARNARERFGRELAAALADRPRLEIHAVPKEQMSGLVTADTDGTELAEILERLRAAVPPSRPGNYVVLDYATERHLENLRDDARRQVRDQLAHTARQANAHRRARDRLLRRISDWDDADDTGRGLAKLTDLSHTAVQKILRQNDEDGTPDDDLPTIEYTWRHNDYIASSDTTADRTKALDAARECRKANPAAGIVAVVRRHVTGWELDQQL</sequence>
<dbReference type="EMBL" id="FOWC01000033">
    <property type="protein sequence ID" value="SFQ82135.1"/>
    <property type="molecule type" value="Genomic_DNA"/>
</dbReference>
<evidence type="ECO:0000313" key="2">
    <source>
        <dbReference type="Proteomes" id="UP000199137"/>
    </source>
</evidence>
<proteinExistence type="predicted"/>
<gene>
    <name evidence="1" type="ORF">SAMN05421854_13316</name>
</gene>
<dbReference type="AlphaFoldDB" id="A0A1I6BMI7"/>
<dbReference type="Proteomes" id="UP000199137">
    <property type="component" value="Unassembled WGS sequence"/>
</dbReference>